<dbReference type="STRING" id="865937.Gilli_0335"/>
<dbReference type="GO" id="GO:0009408">
    <property type="term" value="P:response to heat"/>
    <property type="evidence" value="ECO:0007669"/>
    <property type="project" value="InterPro"/>
</dbReference>
<organism evidence="5 6">
    <name type="scientific">Gillisia limnaea (strain DSM 15749 / LMG 21470 / R-8282)</name>
    <dbReference type="NCBI Taxonomy" id="865937"/>
    <lineage>
        <taxon>Bacteria</taxon>
        <taxon>Pseudomonadati</taxon>
        <taxon>Bacteroidota</taxon>
        <taxon>Flavobacteriia</taxon>
        <taxon>Flavobacteriales</taxon>
        <taxon>Flavobacteriaceae</taxon>
        <taxon>Gillisia</taxon>
    </lineage>
</organism>
<comment type="similarity">
    <text evidence="2 3">Belongs to the small heat shock protein (HSP20) family.</text>
</comment>
<dbReference type="CDD" id="cd06464">
    <property type="entry name" value="ACD_sHsps-like"/>
    <property type="match status" value="1"/>
</dbReference>
<dbReference type="Proteomes" id="UP000003844">
    <property type="component" value="Unassembled WGS sequence"/>
</dbReference>
<dbReference type="EMBL" id="JH594605">
    <property type="protein sequence ID" value="EHQ04483.1"/>
    <property type="molecule type" value="Genomic_DNA"/>
</dbReference>
<dbReference type="eggNOG" id="COG0071">
    <property type="taxonomic scope" value="Bacteria"/>
</dbReference>
<gene>
    <name evidence="5" type="ORF">Gilli_0335</name>
</gene>
<feature type="domain" description="SHSP" evidence="4">
    <location>
        <begin position="47"/>
        <end position="161"/>
    </location>
</feature>
<dbReference type="SUPFAM" id="SSF49764">
    <property type="entry name" value="HSP20-like chaperones"/>
    <property type="match status" value="1"/>
</dbReference>
<dbReference type="AlphaFoldDB" id="H2BRG4"/>
<dbReference type="PANTHER" id="PTHR46733">
    <property type="entry name" value="26.5 KDA HEAT SHOCK PROTEIN, MITOCHONDRIAL"/>
    <property type="match status" value="1"/>
</dbReference>
<sequence length="161" mass="18191">MSLVKSSKRRSPIAGESLMSQDPFFSDLMDTRRGIFNLNRIFNGDFENDLNLIPALNVKDNKKNYEVLLAVPGLTKNDFNITVDDGILTISAEKEAKTEEEKEGFVRKEFSYNSFSRSMILPDSVDEDKDIKAQYQDGVLKLTLHKKEGAKPKSPKKVNVS</sequence>
<evidence type="ECO:0000256" key="3">
    <source>
        <dbReference type="RuleBase" id="RU003616"/>
    </source>
</evidence>
<keyword evidence="1 5" id="KW-0346">Stress response</keyword>
<evidence type="ECO:0000256" key="1">
    <source>
        <dbReference type="ARBA" id="ARBA00023016"/>
    </source>
</evidence>
<dbReference type="Gene3D" id="2.60.40.790">
    <property type="match status" value="1"/>
</dbReference>
<reference evidence="6" key="1">
    <citation type="journal article" date="2012" name="Stand. Genomic Sci.">
        <title>Genome sequence of the Antarctic rhodopsins-containing flavobacterium Gillisia limnaea type strain (R-8282(T)).</title>
        <authorList>
            <person name="Riedel T."/>
            <person name="Held B."/>
            <person name="Nolan M."/>
            <person name="Lucas S."/>
            <person name="Lapidus A."/>
            <person name="Tice H."/>
            <person name="Del Rio T.G."/>
            <person name="Cheng J.F."/>
            <person name="Han C."/>
            <person name="Tapia R."/>
            <person name="Goodwin L.A."/>
            <person name="Pitluck S."/>
            <person name="Liolios K."/>
            <person name="Mavromatis K."/>
            <person name="Pagani I."/>
            <person name="Ivanova N."/>
            <person name="Mikhailova N."/>
            <person name="Pati A."/>
            <person name="Chen A."/>
            <person name="Palaniappan K."/>
            <person name="Land M."/>
            <person name="Rohde M."/>
            <person name="Tindall B.J."/>
            <person name="Detter J.C."/>
            <person name="Goker M."/>
            <person name="Bristow J."/>
            <person name="Eisen J.A."/>
            <person name="Markowitz V."/>
            <person name="Hugenholtz P."/>
            <person name="Kyrpides N.C."/>
            <person name="Klenk H.P."/>
            <person name="Woyke T."/>
        </authorList>
    </citation>
    <scope>NUCLEOTIDE SEQUENCE [LARGE SCALE GENOMIC DNA]</scope>
    <source>
        <strain evidence="6">DSM 15749 / LMG 21470 / R-8282</strain>
    </source>
</reference>
<name>H2BRG4_GILLR</name>
<dbReference type="HOGENOM" id="CLU_046737_8_5_10"/>
<dbReference type="InterPro" id="IPR008978">
    <property type="entry name" value="HSP20-like_chaperone"/>
</dbReference>
<evidence type="ECO:0000256" key="2">
    <source>
        <dbReference type="PROSITE-ProRule" id="PRU00285"/>
    </source>
</evidence>
<evidence type="ECO:0000313" key="6">
    <source>
        <dbReference type="Proteomes" id="UP000003844"/>
    </source>
</evidence>
<dbReference type="InterPro" id="IPR044587">
    <property type="entry name" value="HSP21-like"/>
</dbReference>
<dbReference type="InterPro" id="IPR002068">
    <property type="entry name" value="A-crystallin/Hsp20_dom"/>
</dbReference>
<accession>H2BRG4</accession>
<keyword evidence="6" id="KW-1185">Reference proteome</keyword>
<evidence type="ECO:0000259" key="4">
    <source>
        <dbReference type="PROSITE" id="PS01031"/>
    </source>
</evidence>
<dbReference type="PANTHER" id="PTHR46733:SF4">
    <property type="entry name" value="HEAT SHOCK PROTEIN 21, CHLOROPLASTIC"/>
    <property type="match status" value="1"/>
</dbReference>
<dbReference type="RefSeq" id="WP_006987375.1">
    <property type="nucleotide sequence ID" value="NZ_JH594605.1"/>
</dbReference>
<dbReference type="PROSITE" id="PS01031">
    <property type="entry name" value="SHSP"/>
    <property type="match status" value="1"/>
</dbReference>
<protein>
    <submittedName>
        <fullName evidence="5">Heat shock protein Hsp20</fullName>
    </submittedName>
</protein>
<dbReference type="Pfam" id="PF00011">
    <property type="entry name" value="HSP20"/>
    <property type="match status" value="1"/>
</dbReference>
<evidence type="ECO:0000313" key="5">
    <source>
        <dbReference type="EMBL" id="EHQ04483.1"/>
    </source>
</evidence>
<proteinExistence type="inferred from homology"/>